<dbReference type="SMART" id="SM00108">
    <property type="entry name" value="B_lectin"/>
    <property type="match status" value="1"/>
</dbReference>
<dbReference type="Gene3D" id="2.90.10.10">
    <property type="entry name" value="Bulb-type lectin domain"/>
    <property type="match status" value="1"/>
</dbReference>
<evidence type="ECO:0000256" key="1">
    <source>
        <dbReference type="ARBA" id="ARBA00022729"/>
    </source>
</evidence>
<keyword evidence="2" id="KW-1015">Disulfide bond</keyword>
<accession>A0A6A2X135</accession>
<keyword evidence="3" id="KW-0325">Glycoprotein</keyword>
<dbReference type="EMBL" id="VEPZ02001556">
    <property type="protein sequence ID" value="KAE8668168.1"/>
    <property type="molecule type" value="Genomic_DNA"/>
</dbReference>
<feature type="domain" description="Bulb-type lectin" evidence="4">
    <location>
        <begin position="38"/>
        <end position="164"/>
    </location>
</feature>
<dbReference type="InterPro" id="IPR001480">
    <property type="entry name" value="Bulb-type_lectin_dom"/>
</dbReference>
<evidence type="ECO:0000313" key="5">
    <source>
        <dbReference type="EMBL" id="KAE8668168.1"/>
    </source>
</evidence>
<dbReference type="SUPFAM" id="SSF51110">
    <property type="entry name" value="alpha-D-mannose-specific plant lectins"/>
    <property type="match status" value="1"/>
</dbReference>
<evidence type="ECO:0000256" key="3">
    <source>
        <dbReference type="ARBA" id="ARBA00023180"/>
    </source>
</evidence>
<keyword evidence="6" id="KW-1185">Reference proteome</keyword>
<keyword evidence="1" id="KW-0732">Signal</keyword>
<comment type="caution">
    <text evidence="5">The sequence shown here is derived from an EMBL/GenBank/DDBJ whole genome shotgun (WGS) entry which is preliminary data.</text>
</comment>
<dbReference type="PANTHER" id="PTHR32444">
    <property type="entry name" value="BULB-TYPE LECTIN DOMAIN-CONTAINING PROTEIN"/>
    <property type="match status" value="1"/>
</dbReference>
<reference evidence="5" key="1">
    <citation type="submission" date="2019-09" db="EMBL/GenBank/DDBJ databases">
        <title>Draft genome information of white flower Hibiscus syriacus.</title>
        <authorList>
            <person name="Kim Y.-M."/>
        </authorList>
    </citation>
    <scope>NUCLEOTIDE SEQUENCE [LARGE SCALE GENOMIC DNA]</scope>
    <source>
        <strain evidence="5">YM2019G1</strain>
    </source>
</reference>
<dbReference type="PROSITE" id="PS50927">
    <property type="entry name" value="BULB_LECTIN"/>
    <property type="match status" value="1"/>
</dbReference>
<evidence type="ECO:0000313" key="6">
    <source>
        <dbReference type="Proteomes" id="UP000436088"/>
    </source>
</evidence>
<dbReference type="InterPro" id="IPR036426">
    <property type="entry name" value="Bulb-type_lectin_dom_sf"/>
</dbReference>
<evidence type="ECO:0000259" key="4">
    <source>
        <dbReference type="PROSITE" id="PS50927"/>
    </source>
</evidence>
<name>A0A6A2X135_HIBSY</name>
<evidence type="ECO:0000256" key="2">
    <source>
        <dbReference type="ARBA" id="ARBA00023157"/>
    </source>
</evidence>
<proteinExistence type="predicted"/>
<dbReference type="AlphaFoldDB" id="A0A6A2X135"/>
<dbReference type="PANTHER" id="PTHR32444:SF235">
    <property type="entry name" value="OS01G0783900 PROTEIN"/>
    <property type="match status" value="1"/>
</dbReference>
<dbReference type="Pfam" id="PF01453">
    <property type="entry name" value="B_lectin"/>
    <property type="match status" value="1"/>
</dbReference>
<sequence length="172" mass="18861">MSNDVVLLGSQTVSLPVPKQPAFLTRRTLSSTASKSNVVTVNISISDGEGESLVSPEKKFELGIYTPNGSSKSNTRRYLRIRCYGSNSQKVVWVANQDKPLFDDSGVFVVAEDGNLKVLDRNGKSLWSANLEAEPCGTRKAKLSDTGTWCSTMKKTLSGRASITRRIHFFRA</sequence>
<protein>
    <recommendedName>
        <fullName evidence="4">Bulb-type lectin domain-containing protein</fullName>
    </recommendedName>
</protein>
<organism evidence="5 6">
    <name type="scientific">Hibiscus syriacus</name>
    <name type="common">Rose of Sharon</name>
    <dbReference type="NCBI Taxonomy" id="106335"/>
    <lineage>
        <taxon>Eukaryota</taxon>
        <taxon>Viridiplantae</taxon>
        <taxon>Streptophyta</taxon>
        <taxon>Embryophyta</taxon>
        <taxon>Tracheophyta</taxon>
        <taxon>Spermatophyta</taxon>
        <taxon>Magnoliopsida</taxon>
        <taxon>eudicotyledons</taxon>
        <taxon>Gunneridae</taxon>
        <taxon>Pentapetalae</taxon>
        <taxon>rosids</taxon>
        <taxon>malvids</taxon>
        <taxon>Malvales</taxon>
        <taxon>Malvaceae</taxon>
        <taxon>Malvoideae</taxon>
        <taxon>Hibiscus</taxon>
    </lineage>
</organism>
<gene>
    <name evidence="5" type="ORF">F3Y22_tig00112344pilonHSYRG00114</name>
</gene>
<dbReference type="Proteomes" id="UP000436088">
    <property type="component" value="Unassembled WGS sequence"/>
</dbReference>